<dbReference type="Pfam" id="PF14232">
    <property type="entry name" value="DUF4334"/>
    <property type="match status" value="1"/>
</dbReference>
<dbReference type="InterPro" id="IPR025568">
    <property type="entry name" value="DUF4334"/>
</dbReference>
<dbReference type="OrthoDB" id="8905397at2"/>
<proteinExistence type="predicted"/>
<dbReference type="AlphaFoldDB" id="A0A2R8BIR9"/>
<dbReference type="EMBL" id="OMOR01000001">
    <property type="protein sequence ID" value="SPH22967.1"/>
    <property type="molecule type" value="Genomic_DNA"/>
</dbReference>
<evidence type="ECO:0008006" key="5">
    <source>
        <dbReference type="Google" id="ProtNLM"/>
    </source>
</evidence>
<dbReference type="Pfam" id="PF14231">
    <property type="entry name" value="GXWXG"/>
    <property type="match status" value="1"/>
</dbReference>
<feature type="domain" description="DUF4334" evidence="2">
    <location>
        <begin position="114"/>
        <end position="168"/>
    </location>
</feature>
<dbReference type="Proteomes" id="UP000244880">
    <property type="component" value="Unassembled WGS sequence"/>
</dbReference>
<organism evidence="3 4">
    <name type="scientific">Ascidiaceihabitans donghaensis</name>
    <dbReference type="NCBI Taxonomy" id="1510460"/>
    <lineage>
        <taxon>Bacteria</taxon>
        <taxon>Pseudomonadati</taxon>
        <taxon>Pseudomonadota</taxon>
        <taxon>Alphaproteobacteria</taxon>
        <taxon>Rhodobacterales</taxon>
        <taxon>Paracoccaceae</taxon>
        <taxon>Ascidiaceihabitans</taxon>
    </lineage>
</organism>
<dbReference type="Gene3D" id="2.40.128.580">
    <property type="entry name" value="GXWXG domain"/>
    <property type="match status" value="1"/>
</dbReference>
<evidence type="ECO:0000313" key="3">
    <source>
        <dbReference type="EMBL" id="SPH22967.1"/>
    </source>
</evidence>
<evidence type="ECO:0000259" key="2">
    <source>
        <dbReference type="Pfam" id="PF14232"/>
    </source>
</evidence>
<name>A0A2R8BIR9_9RHOB</name>
<dbReference type="InterPro" id="IPR025951">
    <property type="entry name" value="GXWXG_dom"/>
</dbReference>
<gene>
    <name evidence="3" type="ORF">ASD8599_03714</name>
</gene>
<feature type="domain" description="GXWXG" evidence="1">
    <location>
        <begin position="16"/>
        <end position="69"/>
    </location>
</feature>
<sequence length="171" mass="19125">MAATNQKMTSQEALTYFDSLEPVDAPMMIGTWHGQGIDTDHPMDGLLEASRWIGKRFDGPDAVYPLVHKGLFGRDFFVNPALLPLGLATHLPMRDPLIKVLFPLLGPFLSTGKPKARLRMTEFRGKVSATMQYDARPINDVFRKIDARNVLGLMDHKGAQAPFFFKLTKVP</sequence>
<accession>A0A2R8BIR9</accession>
<reference evidence="3 4" key="1">
    <citation type="submission" date="2018-03" db="EMBL/GenBank/DDBJ databases">
        <authorList>
            <person name="Keele B.F."/>
        </authorList>
    </citation>
    <scope>NUCLEOTIDE SEQUENCE [LARGE SCALE GENOMIC DNA]</scope>
    <source>
        <strain evidence="3 4">CECT 8599</strain>
    </source>
</reference>
<dbReference type="RefSeq" id="WP_108829852.1">
    <property type="nucleotide sequence ID" value="NZ_OMOR01000001.1"/>
</dbReference>
<keyword evidence="4" id="KW-1185">Reference proteome</keyword>
<evidence type="ECO:0000259" key="1">
    <source>
        <dbReference type="Pfam" id="PF14231"/>
    </source>
</evidence>
<protein>
    <recommendedName>
        <fullName evidence="5">DUF4334 domain-containing protein</fullName>
    </recommendedName>
</protein>
<evidence type="ECO:0000313" key="4">
    <source>
        <dbReference type="Proteomes" id="UP000244880"/>
    </source>
</evidence>